<feature type="transmembrane region" description="Helical" evidence="1">
    <location>
        <begin position="148"/>
        <end position="168"/>
    </location>
</feature>
<feature type="transmembrane region" description="Helical" evidence="1">
    <location>
        <begin position="7"/>
        <end position="26"/>
    </location>
</feature>
<organism evidence="2 3">
    <name type="scientific">Roseateles aquae</name>
    <dbReference type="NCBI Taxonomy" id="3077235"/>
    <lineage>
        <taxon>Bacteria</taxon>
        <taxon>Pseudomonadati</taxon>
        <taxon>Pseudomonadota</taxon>
        <taxon>Betaproteobacteria</taxon>
        <taxon>Burkholderiales</taxon>
        <taxon>Sphaerotilaceae</taxon>
        <taxon>Roseateles</taxon>
    </lineage>
</organism>
<keyword evidence="3" id="KW-1185">Reference proteome</keyword>
<keyword evidence="1" id="KW-0472">Membrane</keyword>
<keyword evidence="1" id="KW-1133">Transmembrane helix</keyword>
<dbReference type="RefSeq" id="WP_315650078.1">
    <property type="nucleotide sequence ID" value="NZ_JAVXZY010000003.1"/>
</dbReference>
<comment type="caution">
    <text evidence="2">The sequence shown here is derived from an EMBL/GenBank/DDBJ whole genome shotgun (WGS) entry which is preliminary data.</text>
</comment>
<accession>A0ABU3PAB8</accession>
<feature type="transmembrane region" description="Helical" evidence="1">
    <location>
        <begin position="174"/>
        <end position="195"/>
    </location>
</feature>
<evidence type="ECO:0000256" key="1">
    <source>
        <dbReference type="SAM" id="Phobius"/>
    </source>
</evidence>
<evidence type="ECO:0000313" key="2">
    <source>
        <dbReference type="EMBL" id="MDT8999516.1"/>
    </source>
</evidence>
<evidence type="ECO:0000313" key="3">
    <source>
        <dbReference type="Proteomes" id="UP001246372"/>
    </source>
</evidence>
<sequence>MLRTLRHCLLVFLCLAVVAYTVYVYGVLPLGAMMNPTMRANFEHNWLGIYTHVFASSLALLLGPLQFSARLRAARPRLHRWLGRTYLGVGIGLGGLAGLYMAAHAYGGFWARSGFALLALAWLYTGWQAYSAARARDISSHRRWMLRNFALTLAAVSLRVLIPLSQIGGIPFSLAYPAIAWLCWVPNALLAEALLRRQSSQRRGSGLSAAATARATQ</sequence>
<feature type="transmembrane region" description="Helical" evidence="1">
    <location>
        <begin position="86"/>
        <end position="103"/>
    </location>
</feature>
<dbReference type="Pfam" id="PF10067">
    <property type="entry name" value="DUF2306"/>
    <property type="match status" value="1"/>
</dbReference>
<feature type="transmembrane region" description="Helical" evidence="1">
    <location>
        <begin position="109"/>
        <end position="127"/>
    </location>
</feature>
<reference evidence="2" key="1">
    <citation type="submission" date="2023-09" db="EMBL/GenBank/DDBJ databases">
        <title>Paucibacter sp. APW11 Genome sequencing and assembly.</title>
        <authorList>
            <person name="Kim I."/>
        </authorList>
    </citation>
    <scope>NUCLEOTIDE SEQUENCE</scope>
    <source>
        <strain evidence="2">APW11</strain>
    </source>
</reference>
<proteinExistence type="predicted"/>
<gene>
    <name evidence="2" type="ORF">RQP53_09580</name>
</gene>
<dbReference type="Proteomes" id="UP001246372">
    <property type="component" value="Unassembled WGS sequence"/>
</dbReference>
<keyword evidence="1" id="KW-0812">Transmembrane</keyword>
<feature type="transmembrane region" description="Helical" evidence="1">
    <location>
        <begin position="46"/>
        <end position="65"/>
    </location>
</feature>
<protein>
    <submittedName>
        <fullName evidence="2">DUF2306 domain-containing protein</fullName>
    </submittedName>
</protein>
<name>A0ABU3PAB8_9BURK</name>
<dbReference type="EMBL" id="JAVXZY010000003">
    <property type="protein sequence ID" value="MDT8999516.1"/>
    <property type="molecule type" value="Genomic_DNA"/>
</dbReference>
<dbReference type="InterPro" id="IPR018750">
    <property type="entry name" value="DUF2306_membrane"/>
</dbReference>